<dbReference type="Gene3D" id="1.20.1560.10">
    <property type="entry name" value="ABC transporter type 1, transmembrane domain"/>
    <property type="match status" value="1"/>
</dbReference>
<feature type="transmembrane region" description="Helical" evidence="7">
    <location>
        <begin position="47"/>
        <end position="72"/>
    </location>
</feature>
<dbReference type="GO" id="GO:0005886">
    <property type="term" value="C:plasma membrane"/>
    <property type="evidence" value="ECO:0007669"/>
    <property type="project" value="UniProtKB-SubCell"/>
</dbReference>
<dbReference type="GO" id="GO:0016887">
    <property type="term" value="F:ATP hydrolysis activity"/>
    <property type="evidence" value="ECO:0007669"/>
    <property type="project" value="InterPro"/>
</dbReference>
<sequence>MKEEIIKIYYNHHKYIMSWWEVCYKNMGRIKYVLLLSKYIKNYRYKLLISVFIHGLYKIMPIALGFETAYIISKALNNHLNNAELHFCIVLFMVIATAILNYLDIYISHDVAYRILTQLRTLSYERLVHIAPAGLEGEKSGNIMSVILEDIEILEWFYAHSIIQIFVAVLLPVISLFIIGTFSPCLSIIVLLFIFLMMLEPYLLRRKSDKQGYKLQGKLGELNSYIIDGIQGIKEILIFQWQKKYFEKMYRANDEYNKAFYEYSRRSVREVSTINLIIGLSSVISTIMTVYFAQKGKYSYEMILPLISLSTMIYSPLQETLAMSSNYGRIFAAAKRVFDFLQLKSSICDEGKFEYDDVVGRKKQGVAFETVFFSYVDKNTNENIPILKGLSFVINKDQTTVLVGSSGSGKSTCSKLLQRFWDVEKGSILINGINIKDIRLEELKKLITVVPQEVYLFNKSIKENLLLASENASMKEIESALKDANLTDLIHNLEKGLDTVVGEKGTKLSGGERQRISIAQAFLKNSPILILDEITANLDYNNEKAINESLNKLKKGKITLMIAHRLSTIKNADNIIFIQNGICAGSGKYEDLIRENDNFKQLIGEKI</sequence>
<dbReference type="InterPro" id="IPR036640">
    <property type="entry name" value="ABC1_TM_sf"/>
</dbReference>
<keyword evidence="5 7" id="KW-1133">Transmembrane helix</keyword>
<dbReference type="Gene3D" id="3.40.50.300">
    <property type="entry name" value="P-loop containing nucleotide triphosphate hydrolases"/>
    <property type="match status" value="1"/>
</dbReference>
<evidence type="ECO:0000256" key="4">
    <source>
        <dbReference type="ARBA" id="ARBA00022840"/>
    </source>
</evidence>
<accession>A0A161QX10</accession>
<reference evidence="10 11" key="1">
    <citation type="submission" date="2016-03" db="EMBL/GenBank/DDBJ databases">
        <title>Comparative genomics of human isolates of Fusobacterium necrophorum.</title>
        <authorList>
            <person name="Jensen A."/>
            <person name="Bank S."/>
            <person name="Andersen P.S."/>
            <person name="Kristensen L.H."/>
            <person name="Prag J."/>
        </authorList>
    </citation>
    <scope>NUCLEOTIDE SEQUENCE [LARGE SCALE GENOMIC DNA]</scope>
    <source>
        <strain evidence="10 11">LS_1264</strain>
    </source>
</reference>
<dbReference type="InterPro" id="IPR027417">
    <property type="entry name" value="P-loop_NTPase"/>
</dbReference>
<dbReference type="InterPro" id="IPR003593">
    <property type="entry name" value="AAA+_ATPase"/>
</dbReference>
<evidence type="ECO:0000256" key="7">
    <source>
        <dbReference type="SAM" id="Phobius"/>
    </source>
</evidence>
<keyword evidence="6 7" id="KW-0472">Membrane</keyword>
<dbReference type="EMBL" id="LVEA01000001">
    <property type="protein sequence ID" value="KYL05522.1"/>
    <property type="molecule type" value="Genomic_DNA"/>
</dbReference>
<dbReference type="SUPFAM" id="SSF90123">
    <property type="entry name" value="ABC transporter transmembrane region"/>
    <property type="match status" value="1"/>
</dbReference>
<dbReference type="Pfam" id="PF00664">
    <property type="entry name" value="ABC_membrane"/>
    <property type="match status" value="1"/>
</dbReference>
<evidence type="ECO:0000256" key="3">
    <source>
        <dbReference type="ARBA" id="ARBA00022741"/>
    </source>
</evidence>
<dbReference type="eggNOG" id="COG1132">
    <property type="taxonomic scope" value="Bacteria"/>
</dbReference>
<dbReference type="SUPFAM" id="SSF52540">
    <property type="entry name" value="P-loop containing nucleoside triphosphate hydrolases"/>
    <property type="match status" value="1"/>
</dbReference>
<dbReference type="SMART" id="SM00382">
    <property type="entry name" value="AAA"/>
    <property type="match status" value="1"/>
</dbReference>
<evidence type="ECO:0008006" key="12">
    <source>
        <dbReference type="Google" id="ProtNLM"/>
    </source>
</evidence>
<dbReference type="PROSITE" id="PS00211">
    <property type="entry name" value="ABC_TRANSPORTER_1"/>
    <property type="match status" value="1"/>
</dbReference>
<dbReference type="PROSITE" id="PS50929">
    <property type="entry name" value="ABC_TM1F"/>
    <property type="match status" value="1"/>
</dbReference>
<organism evidence="10 11">
    <name type="scientific">Fusobacterium necrophorum subsp. funduliforme</name>
    <dbReference type="NCBI Taxonomy" id="143387"/>
    <lineage>
        <taxon>Bacteria</taxon>
        <taxon>Fusobacteriati</taxon>
        <taxon>Fusobacteriota</taxon>
        <taxon>Fusobacteriia</taxon>
        <taxon>Fusobacteriales</taxon>
        <taxon>Fusobacteriaceae</taxon>
        <taxon>Fusobacterium</taxon>
    </lineage>
</organism>
<dbReference type="Proteomes" id="UP000075816">
    <property type="component" value="Unassembled WGS sequence"/>
</dbReference>
<evidence type="ECO:0000256" key="1">
    <source>
        <dbReference type="ARBA" id="ARBA00004651"/>
    </source>
</evidence>
<evidence type="ECO:0000256" key="6">
    <source>
        <dbReference type="ARBA" id="ARBA00023136"/>
    </source>
</evidence>
<dbReference type="PROSITE" id="PS50893">
    <property type="entry name" value="ABC_TRANSPORTER_2"/>
    <property type="match status" value="1"/>
</dbReference>
<evidence type="ECO:0000256" key="2">
    <source>
        <dbReference type="ARBA" id="ARBA00022692"/>
    </source>
</evidence>
<protein>
    <recommendedName>
        <fullName evidence="12">ABC transporter ATP-binding protein</fullName>
    </recommendedName>
</protein>
<evidence type="ECO:0000313" key="11">
    <source>
        <dbReference type="Proteomes" id="UP000075816"/>
    </source>
</evidence>
<evidence type="ECO:0000313" key="10">
    <source>
        <dbReference type="EMBL" id="KYL05522.1"/>
    </source>
</evidence>
<feature type="domain" description="ABC transporter" evidence="8">
    <location>
        <begin position="366"/>
        <end position="605"/>
    </location>
</feature>
<feature type="transmembrane region" description="Helical" evidence="7">
    <location>
        <begin position="186"/>
        <end position="204"/>
    </location>
</feature>
<dbReference type="InterPro" id="IPR003439">
    <property type="entry name" value="ABC_transporter-like_ATP-bd"/>
</dbReference>
<feature type="domain" description="ABC transmembrane type-1" evidence="9">
    <location>
        <begin position="59"/>
        <end position="329"/>
    </location>
</feature>
<dbReference type="PANTHER" id="PTHR43394">
    <property type="entry name" value="ATP-DEPENDENT PERMEASE MDL1, MITOCHONDRIAL"/>
    <property type="match status" value="1"/>
</dbReference>
<keyword evidence="2 7" id="KW-0812">Transmembrane</keyword>
<dbReference type="FunFam" id="3.40.50.300:FF:000218">
    <property type="entry name" value="Multidrug ABC transporter ATP-binding protein"/>
    <property type="match status" value="1"/>
</dbReference>
<dbReference type="GO" id="GO:0005524">
    <property type="term" value="F:ATP binding"/>
    <property type="evidence" value="ECO:0007669"/>
    <property type="project" value="UniProtKB-KW"/>
</dbReference>
<gene>
    <name evidence="10" type="ORF">A2J07_01940</name>
</gene>
<feature type="transmembrane region" description="Helical" evidence="7">
    <location>
        <begin position="157"/>
        <end position="180"/>
    </location>
</feature>
<comment type="subcellular location">
    <subcellularLocation>
        <location evidence="1">Cell membrane</location>
        <topology evidence="1">Multi-pass membrane protein</topology>
    </subcellularLocation>
</comment>
<keyword evidence="3" id="KW-0547">Nucleotide-binding</keyword>
<dbReference type="PANTHER" id="PTHR43394:SF1">
    <property type="entry name" value="ATP-BINDING CASSETTE SUB-FAMILY B MEMBER 10, MITOCHONDRIAL"/>
    <property type="match status" value="1"/>
</dbReference>
<dbReference type="InterPro" id="IPR017871">
    <property type="entry name" value="ABC_transporter-like_CS"/>
</dbReference>
<dbReference type="InterPro" id="IPR011527">
    <property type="entry name" value="ABC1_TM_dom"/>
</dbReference>
<dbReference type="Pfam" id="PF00005">
    <property type="entry name" value="ABC_tran"/>
    <property type="match status" value="1"/>
</dbReference>
<feature type="transmembrane region" description="Helical" evidence="7">
    <location>
        <begin position="84"/>
        <end position="103"/>
    </location>
</feature>
<comment type="caution">
    <text evidence="10">The sequence shown here is derived from an EMBL/GenBank/DDBJ whole genome shotgun (WGS) entry which is preliminary data.</text>
</comment>
<proteinExistence type="predicted"/>
<evidence type="ECO:0000259" key="8">
    <source>
        <dbReference type="PROSITE" id="PS50893"/>
    </source>
</evidence>
<dbReference type="GO" id="GO:0015421">
    <property type="term" value="F:ABC-type oligopeptide transporter activity"/>
    <property type="evidence" value="ECO:0007669"/>
    <property type="project" value="TreeGrafter"/>
</dbReference>
<dbReference type="AlphaFoldDB" id="A0A161QX10"/>
<name>A0A161QX10_9FUSO</name>
<feature type="transmembrane region" description="Helical" evidence="7">
    <location>
        <begin position="273"/>
        <end position="292"/>
    </location>
</feature>
<keyword evidence="4" id="KW-0067">ATP-binding</keyword>
<dbReference type="InterPro" id="IPR039421">
    <property type="entry name" value="Type_1_exporter"/>
</dbReference>
<evidence type="ECO:0000256" key="5">
    <source>
        <dbReference type="ARBA" id="ARBA00022989"/>
    </source>
</evidence>
<evidence type="ECO:0000259" key="9">
    <source>
        <dbReference type="PROSITE" id="PS50929"/>
    </source>
</evidence>
<dbReference type="RefSeq" id="WP_052151435.1">
    <property type="nucleotide sequence ID" value="NZ_CAXOUM010000027.1"/>
</dbReference>